<gene>
    <name evidence="2" type="ORF">EMLFYP7_02785</name>
</gene>
<evidence type="ECO:0000256" key="1">
    <source>
        <dbReference type="SAM" id="Phobius"/>
    </source>
</evidence>
<reference evidence="2" key="1">
    <citation type="submission" date="2019-11" db="EMBL/GenBank/DDBJ databases">
        <authorList>
            <person name="Feng L."/>
        </authorList>
    </citation>
    <scope>NUCLEOTIDE SEQUENCE</scope>
    <source>
        <strain evidence="2">EMassiliensisLFYP7</strain>
    </source>
</reference>
<name>A0A6N3FR35_9ENTR</name>
<dbReference type="Pfam" id="PF10947">
    <property type="entry name" value="DUF2628"/>
    <property type="match status" value="1"/>
</dbReference>
<proteinExistence type="predicted"/>
<dbReference type="RefSeq" id="WP_156566487.1">
    <property type="nucleotide sequence ID" value="NZ_CACRTZ010000032.1"/>
</dbReference>
<keyword evidence="1" id="KW-1133">Transmembrane helix</keyword>
<feature type="transmembrane region" description="Helical" evidence="1">
    <location>
        <begin position="82"/>
        <end position="105"/>
    </location>
</feature>
<dbReference type="AlphaFoldDB" id="A0A6N3FR35"/>
<dbReference type="InterPro" id="IPR024399">
    <property type="entry name" value="DUF2628"/>
</dbReference>
<keyword evidence="1" id="KW-0812">Transmembrane</keyword>
<keyword evidence="1" id="KW-0472">Membrane</keyword>
<protein>
    <recommendedName>
        <fullName evidence="3">DUF2628 domain-containing protein</fullName>
    </recommendedName>
</protein>
<dbReference type="EMBL" id="CACRTZ010000032">
    <property type="protein sequence ID" value="VYU54490.1"/>
    <property type="molecule type" value="Genomic_DNA"/>
</dbReference>
<sequence>MTTLNSNDYRNDPSLNEKWKFRFDFYEKNGLPAFWGVTPAWRSAFKEMTFWQRIKVSVNFFAYFFSFIYLLILGLWKKAILVLLLNLVVVFIMALTDLSFLGYIVNIFTAMRANIWFYEYKVKGVQTWSL</sequence>
<feature type="transmembrane region" description="Helical" evidence="1">
    <location>
        <begin position="56"/>
        <end position="76"/>
    </location>
</feature>
<organism evidence="2">
    <name type="scientific">Phytobacter massiliensis</name>
    <dbReference type="NCBI Taxonomy" id="1485952"/>
    <lineage>
        <taxon>Bacteria</taxon>
        <taxon>Pseudomonadati</taxon>
        <taxon>Pseudomonadota</taxon>
        <taxon>Gammaproteobacteria</taxon>
        <taxon>Enterobacterales</taxon>
        <taxon>Enterobacteriaceae</taxon>
        <taxon>Phytobacter</taxon>
    </lineage>
</organism>
<accession>A0A6N3FR35</accession>
<evidence type="ECO:0000313" key="2">
    <source>
        <dbReference type="EMBL" id="VYU54490.1"/>
    </source>
</evidence>
<evidence type="ECO:0008006" key="3">
    <source>
        <dbReference type="Google" id="ProtNLM"/>
    </source>
</evidence>